<dbReference type="PROSITE" id="PS50043">
    <property type="entry name" value="HTH_LUXR_2"/>
    <property type="match status" value="1"/>
</dbReference>
<dbReference type="SUPFAM" id="SSF52172">
    <property type="entry name" value="CheY-like"/>
    <property type="match status" value="1"/>
</dbReference>
<dbReference type="Gene3D" id="3.40.50.2300">
    <property type="match status" value="1"/>
</dbReference>
<dbReference type="EMBL" id="BAAAQW010000011">
    <property type="protein sequence ID" value="GAA2202668.1"/>
    <property type="molecule type" value="Genomic_DNA"/>
</dbReference>
<dbReference type="SUPFAM" id="SSF46894">
    <property type="entry name" value="C-terminal effector domain of the bipartite response regulators"/>
    <property type="match status" value="1"/>
</dbReference>
<dbReference type="InterPro" id="IPR051015">
    <property type="entry name" value="EvgA-like"/>
</dbReference>
<dbReference type="PRINTS" id="PR00038">
    <property type="entry name" value="HTHLUXR"/>
</dbReference>
<name>A0ABP5NX23_9MICC</name>
<reference evidence="4" key="1">
    <citation type="journal article" date="2019" name="Int. J. Syst. Evol. Microbiol.">
        <title>The Global Catalogue of Microorganisms (GCM) 10K type strain sequencing project: providing services to taxonomists for standard genome sequencing and annotation.</title>
        <authorList>
            <consortium name="The Broad Institute Genomics Platform"/>
            <consortium name="The Broad Institute Genome Sequencing Center for Infectious Disease"/>
            <person name="Wu L."/>
            <person name="Ma J."/>
        </authorList>
    </citation>
    <scope>NUCLEOTIDE SEQUENCE [LARGE SCALE GENOMIC DNA]</scope>
    <source>
        <strain evidence="4">JCM 16034</strain>
    </source>
</reference>
<evidence type="ECO:0000313" key="4">
    <source>
        <dbReference type="Proteomes" id="UP001500432"/>
    </source>
</evidence>
<organism evidence="3 4">
    <name type="scientific">Sinomonas flava</name>
    <dbReference type="NCBI Taxonomy" id="496857"/>
    <lineage>
        <taxon>Bacteria</taxon>
        <taxon>Bacillati</taxon>
        <taxon>Actinomycetota</taxon>
        <taxon>Actinomycetes</taxon>
        <taxon>Micrococcales</taxon>
        <taxon>Micrococcaceae</taxon>
        <taxon>Sinomonas</taxon>
    </lineage>
</organism>
<keyword evidence="4" id="KW-1185">Reference proteome</keyword>
<dbReference type="InterPro" id="IPR016032">
    <property type="entry name" value="Sig_transdc_resp-reg_C-effctor"/>
</dbReference>
<dbReference type="Gene3D" id="1.10.10.10">
    <property type="entry name" value="Winged helix-like DNA-binding domain superfamily/Winged helix DNA-binding domain"/>
    <property type="match status" value="1"/>
</dbReference>
<dbReference type="Pfam" id="PF00196">
    <property type="entry name" value="GerE"/>
    <property type="match status" value="1"/>
</dbReference>
<evidence type="ECO:0000313" key="3">
    <source>
        <dbReference type="EMBL" id="GAA2202668.1"/>
    </source>
</evidence>
<evidence type="ECO:0000259" key="2">
    <source>
        <dbReference type="PROSITE" id="PS50043"/>
    </source>
</evidence>
<protein>
    <submittedName>
        <fullName evidence="3">Response regulator transcription factor</fullName>
    </submittedName>
</protein>
<gene>
    <name evidence="3" type="ORF">GCM10009849_32000</name>
</gene>
<sequence>MAYSWGMSAIRVALVNDYEVVAQGLIGMLRSYRDVIQIVEVDFRKNVAQPVDVTLYDTFAAAQGDGEDVRRLASNPMAGKVVVYSWNVDPGLVDAALANGATAYLPKSLPAGHLVTALQAVHRGEARAPSPRDGSSKAVGGDWPGREEGMTPREAEVLALITQGLTNAEIASRTHLSINSVKTFIRSCYRRIGVTNRSQAILWGIEHGFRPDRGRIRLTDDRQDRQA</sequence>
<evidence type="ECO:0000256" key="1">
    <source>
        <dbReference type="SAM" id="MobiDB-lite"/>
    </source>
</evidence>
<dbReference type="CDD" id="cd06170">
    <property type="entry name" value="LuxR_C_like"/>
    <property type="match status" value="1"/>
</dbReference>
<accession>A0ABP5NX23</accession>
<dbReference type="InterPro" id="IPR000792">
    <property type="entry name" value="Tscrpt_reg_LuxR_C"/>
</dbReference>
<feature type="region of interest" description="Disordered" evidence="1">
    <location>
        <begin position="123"/>
        <end position="149"/>
    </location>
</feature>
<dbReference type="Proteomes" id="UP001500432">
    <property type="component" value="Unassembled WGS sequence"/>
</dbReference>
<dbReference type="SMART" id="SM00421">
    <property type="entry name" value="HTH_LUXR"/>
    <property type="match status" value="1"/>
</dbReference>
<proteinExistence type="predicted"/>
<dbReference type="PANTHER" id="PTHR45566">
    <property type="entry name" value="HTH-TYPE TRANSCRIPTIONAL REGULATOR YHJB-RELATED"/>
    <property type="match status" value="1"/>
</dbReference>
<dbReference type="InterPro" id="IPR011006">
    <property type="entry name" value="CheY-like_superfamily"/>
</dbReference>
<dbReference type="InterPro" id="IPR036388">
    <property type="entry name" value="WH-like_DNA-bd_sf"/>
</dbReference>
<comment type="caution">
    <text evidence="3">The sequence shown here is derived from an EMBL/GenBank/DDBJ whole genome shotgun (WGS) entry which is preliminary data.</text>
</comment>
<dbReference type="PANTHER" id="PTHR45566:SF2">
    <property type="entry name" value="NARL SUBFAMILY"/>
    <property type="match status" value="1"/>
</dbReference>
<feature type="domain" description="HTH luxR-type" evidence="2">
    <location>
        <begin position="144"/>
        <end position="208"/>
    </location>
</feature>